<evidence type="ECO:0000313" key="2">
    <source>
        <dbReference type="Proteomes" id="UP000076404"/>
    </source>
</evidence>
<dbReference type="eggNOG" id="ENOG50329RV">
    <property type="taxonomic scope" value="Bacteria"/>
</dbReference>
<name>A0A143BIU8_9BACT</name>
<dbReference type="AlphaFoldDB" id="A0A143BIU8"/>
<dbReference type="STRING" id="1379270.GEMMAAP_05695"/>
<sequence>MTHDTAPTNLARLTLPILVAQWSRIVDYVERHQVAEHDFRTDVDVRHEIALRLRAKPTTRETREMLVDLDEQFRGATVASEVCLHGAERATEEGWSPVREWYYWRTTG</sequence>
<evidence type="ECO:0000313" key="1">
    <source>
        <dbReference type="EMBL" id="AMW04472.1"/>
    </source>
</evidence>
<reference evidence="1 2" key="1">
    <citation type="journal article" date="2014" name="Proc. Natl. Acad. Sci. U.S.A.">
        <title>Functional type 2 photosynthetic reaction centers found in the rare bacterial phylum Gemmatimonadetes.</title>
        <authorList>
            <person name="Zeng Y."/>
            <person name="Feng F."/>
            <person name="Medova H."/>
            <person name="Dean J."/>
            <person name="Koblizek M."/>
        </authorList>
    </citation>
    <scope>NUCLEOTIDE SEQUENCE [LARGE SCALE GENOMIC DNA]</scope>
    <source>
        <strain evidence="1 2">AP64</strain>
    </source>
</reference>
<reference evidence="1 2" key="2">
    <citation type="journal article" date="2016" name="Environ. Microbiol. Rep.">
        <title>Metagenomic evidence for the presence of phototrophic Gemmatimonadetes bacteria in diverse environments.</title>
        <authorList>
            <person name="Zeng Y."/>
            <person name="Baumbach J."/>
            <person name="Barbosa E.G."/>
            <person name="Azevedo V."/>
            <person name="Zhang C."/>
            <person name="Koblizek M."/>
        </authorList>
    </citation>
    <scope>NUCLEOTIDE SEQUENCE [LARGE SCALE GENOMIC DNA]</scope>
    <source>
        <strain evidence="1 2">AP64</strain>
    </source>
</reference>
<dbReference type="KEGG" id="gph:GEMMAAP_05695"/>
<keyword evidence="2" id="KW-1185">Reference proteome</keyword>
<dbReference type="EMBL" id="CP011454">
    <property type="protein sequence ID" value="AMW04472.1"/>
    <property type="molecule type" value="Genomic_DNA"/>
</dbReference>
<gene>
    <name evidence="1" type="ORF">GEMMAAP_05695</name>
</gene>
<dbReference type="OrthoDB" id="9930887at2"/>
<organism evidence="1 2">
    <name type="scientific">Gemmatimonas phototrophica</name>
    <dbReference type="NCBI Taxonomy" id="1379270"/>
    <lineage>
        <taxon>Bacteria</taxon>
        <taxon>Pseudomonadati</taxon>
        <taxon>Gemmatimonadota</taxon>
        <taxon>Gemmatimonadia</taxon>
        <taxon>Gemmatimonadales</taxon>
        <taxon>Gemmatimonadaceae</taxon>
        <taxon>Gemmatimonas</taxon>
    </lineage>
</organism>
<proteinExistence type="predicted"/>
<dbReference type="Proteomes" id="UP000076404">
    <property type="component" value="Chromosome"/>
</dbReference>
<accession>A0A143BIU8</accession>
<dbReference type="RefSeq" id="WP_026849861.1">
    <property type="nucleotide sequence ID" value="NZ_CP011454.1"/>
</dbReference>
<protein>
    <submittedName>
        <fullName evidence="1">Uncharacterized protein</fullName>
    </submittedName>
</protein>